<gene>
    <name evidence="1" type="ORF">PHYBLDRAFT_146915</name>
</gene>
<dbReference type="GeneID" id="28992658"/>
<protein>
    <submittedName>
        <fullName evidence="1">Uncharacterized protein</fullName>
    </submittedName>
</protein>
<dbReference type="VEuPathDB" id="FungiDB:PHYBLDRAFT_146915"/>
<dbReference type="EMBL" id="KV440984">
    <property type="protein sequence ID" value="OAD71930.1"/>
    <property type="molecule type" value="Genomic_DNA"/>
</dbReference>
<dbReference type="InParanoid" id="A0A163DKI8"/>
<keyword evidence="2" id="KW-1185">Reference proteome</keyword>
<dbReference type="Proteomes" id="UP000077315">
    <property type="component" value="Unassembled WGS sequence"/>
</dbReference>
<sequence>MSPKESTNTNIFKTVPPQQSRLRKSLADQTFCSPKYAQLKAILDEALARAAIHKEQHKDLLSKIDVIVKHSIAFQEHNSTLTEELCIANEHVEFLHNQLQLQIQVPDASTFTTTTLLPTEIGPVEHFSVEASAHGPVTISTLSPTMFLAAAKKAMGKKLNQPKLSTAQATYTLMKTLENIEDPTVLCLGHCVPQMQHSLPPCAQRLQGQDHPALRRHWHIIADLVHAHKHMQERQQLAYKLYCQCLLALCLRLPAPLGKSVMRHFCIVESSSLRLPPVGLEQYLEDRNLPSGPQASAIDTATAMVIG</sequence>
<organism evidence="1 2">
    <name type="scientific">Phycomyces blakesleeanus (strain ATCC 8743b / DSM 1359 / FGSC 10004 / NBRC 33097 / NRRL 1555)</name>
    <dbReference type="NCBI Taxonomy" id="763407"/>
    <lineage>
        <taxon>Eukaryota</taxon>
        <taxon>Fungi</taxon>
        <taxon>Fungi incertae sedis</taxon>
        <taxon>Mucoromycota</taxon>
        <taxon>Mucoromycotina</taxon>
        <taxon>Mucoromycetes</taxon>
        <taxon>Mucorales</taxon>
        <taxon>Phycomycetaceae</taxon>
        <taxon>Phycomyces</taxon>
    </lineage>
</organism>
<dbReference type="RefSeq" id="XP_018289970.1">
    <property type="nucleotide sequence ID" value="XM_018431752.1"/>
</dbReference>
<reference evidence="2" key="1">
    <citation type="submission" date="2015-06" db="EMBL/GenBank/DDBJ databases">
        <title>Expansion of signal transduction pathways in fungi by whole-genome duplication.</title>
        <authorList>
            <consortium name="DOE Joint Genome Institute"/>
            <person name="Corrochano L.M."/>
            <person name="Kuo A."/>
            <person name="Marcet-Houben M."/>
            <person name="Polaino S."/>
            <person name="Salamov A."/>
            <person name="Villalobos J.M."/>
            <person name="Alvarez M.I."/>
            <person name="Avalos J."/>
            <person name="Benito E.P."/>
            <person name="Benoit I."/>
            <person name="Burger G."/>
            <person name="Camino L.P."/>
            <person name="Canovas D."/>
            <person name="Cerda-Olmedo E."/>
            <person name="Cheng J.-F."/>
            <person name="Dominguez A."/>
            <person name="Elias M."/>
            <person name="Eslava A.P."/>
            <person name="Glaser F."/>
            <person name="Grimwood J."/>
            <person name="Gutierrez G."/>
            <person name="Heitman J."/>
            <person name="Henrissat B."/>
            <person name="Iturriaga E.A."/>
            <person name="Lang B.F."/>
            <person name="Lavin J.L."/>
            <person name="Lee S."/>
            <person name="Li W."/>
            <person name="Lindquist E."/>
            <person name="Lopez-Garcia S."/>
            <person name="Luque E.M."/>
            <person name="Marcos A.T."/>
            <person name="Martin J."/>
            <person name="McCluskey K."/>
            <person name="Medina H.R."/>
            <person name="Miralles-Duran A."/>
            <person name="Miyazaki A."/>
            <person name="Munoz-Torres E."/>
            <person name="Oguiza J.A."/>
            <person name="Ohm R."/>
            <person name="Olmedo M."/>
            <person name="Orejas M."/>
            <person name="Ortiz-Castellanos L."/>
            <person name="Pisabarro A.G."/>
            <person name="Rodriguez-Romero J."/>
            <person name="Ruiz-Herrera J."/>
            <person name="Ruiz-Vazquez R."/>
            <person name="Sanz C."/>
            <person name="Schackwitz W."/>
            <person name="Schmutz J."/>
            <person name="Shahriari M."/>
            <person name="Shelest E."/>
            <person name="Silva-Franco F."/>
            <person name="Soanes D."/>
            <person name="Syed K."/>
            <person name="Tagua V.G."/>
            <person name="Talbot N.J."/>
            <person name="Thon M."/>
            <person name="De vries R.P."/>
            <person name="Wiebenga A."/>
            <person name="Yadav J.S."/>
            <person name="Braun E.L."/>
            <person name="Baker S."/>
            <person name="Garre V."/>
            <person name="Horwitz B."/>
            <person name="Torres-Martinez S."/>
            <person name="Idnurm A."/>
            <person name="Herrera-Estrella A."/>
            <person name="Gabaldon T."/>
            <person name="Grigoriev I.V."/>
        </authorList>
    </citation>
    <scope>NUCLEOTIDE SEQUENCE [LARGE SCALE GENOMIC DNA]</scope>
    <source>
        <strain evidence="2">NRRL 1555(-)</strain>
    </source>
</reference>
<evidence type="ECO:0000313" key="1">
    <source>
        <dbReference type="EMBL" id="OAD71930.1"/>
    </source>
</evidence>
<dbReference type="AlphaFoldDB" id="A0A163DKI8"/>
<name>A0A163DKI8_PHYB8</name>
<dbReference type="OrthoDB" id="2206543at2759"/>
<proteinExistence type="predicted"/>
<evidence type="ECO:0000313" key="2">
    <source>
        <dbReference type="Proteomes" id="UP000077315"/>
    </source>
</evidence>
<accession>A0A163DKI8</accession>